<dbReference type="GO" id="GO:0009451">
    <property type="term" value="P:RNA modification"/>
    <property type="evidence" value="ECO:0007669"/>
    <property type="project" value="InterPro"/>
</dbReference>
<dbReference type="NCBIfam" id="TIGR00756">
    <property type="entry name" value="PPR"/>
    <property type="match status" value="6"/>
</dbReference>
<dbReference type="Pfam" id="PF13041">
    <property type="entry name" value="PPR_2"/>
    <property type="match status" value="3"/>
</dbReference>
<comment type="similarity">
    <text evidence="1">Belongs to the PPR family. PCMP-H subfamily.</text>
</comment>
<evidence type="ECO:0000256" key="2">
    <source>
        <dbReference type="ARBA" id="ARBA00022737"/>
    </source>
</evidence>
<evidence type="ECO:0008006" key="6">
    <source>
        <dbReference type="Google" id="ProtNLM"/>
    </source>
</evidence>
<dbReference type="FunFam" id="1.25.40.10:FF:001093">
    <property type="entry name" value="Pentatricopeptide repeat-containing protein At2g34400"/>
    <property type="match status" value="1"/>
</dbReference>
<dbReference type="InterPro" id="IPR046960">
    <property type="entry name" value="PPR_At4g14850-like_plant"/>
</dbReference>
<protein>
    <recommendedName>
        <fullName evidence="6">Chlororespiratory reduction 4</fullName>
    </recommendedName>
</protein>
<dbReference type="EMBL" id="JAIWQS010000002">
    <property type="protein sequence ID" value="KAJ8771679.1"/>
    <property type="molecule type" value="Genomic_DNA"/>
</dbReference>
<dbReference type="PANTHER" id="PTHR47926:SF531">
    <property type="entry name" value="TETRATRICOPEPTIDE REPEAT SUPERFAMILY PROTEIN"/>
    <property type="match status" value="1"/>
</dbReference>
<dbReference type="Proteomes" id="UP001159364">
    <property type="component" value="Linkage Group LG02"/>
</dbReference>
<evidence type="ECO:0000313" key="4">
    <source>
        <dbReference type="EMBL" id="KAJ8771679.1"/>
    </source>
</evidence>
<dbReference type="FunFam" id="1.25.40.10:FF:000333">
    <property type="entry name" value="Pentatricopeptide repeat-containing protein"/>
    <property type="match status" value="1"/>
</dbReference>
<feature type="repeat" description="PPR" evidence="3">
    <location>
        <begin position="286"/>
        <end position="320"/>
    </location>
</feature>
<dbReference type="GO" id="GO:0003723">
    <property type="term" value="F:RNA binding"/>
    <property type="evidence" value="ECO:0007669"/>
    <property type="project" value="InterPro"/>
</dbReference>
<dbReference type="Pfam" id="PF01535">
    <property type="entry name" value="PPR"/>
    <property type="match status" value="7"/>
</dbReference>
<comment type="caution">
    <text evidence="4">The sequence shown here is derived from an EMBL/GenBank/DDBJ whole genome shotgun (WGS) entry which is preliminary data.</text>
</comment>
<organism evidence="4 5">
    <name type="scientific">Erythroxylum novogranatense</name>
    <dbReference type="NCBI Taxonomy" id="1862640"/>
    <lineage>
        <taxon>Eukaryota</taxon>
        <taxon>Viridiplantae</taxon>
        <taxon>Streptophyta</taxon>
        <taxon>Embryophyta</taxon>
        <taxon>Tracheophyta</taxon>
        <taxon>Spermatophyta</taxon>
        <taxon>Magnoliopsida</taxon>
        <taxon>eudicotyledons</taxon>
        <taxon>Gunneridae</taxon>
        <taxon>Pentapetalae</taxon>
        <taxon>rosids</taxon>
        <taxon>fabids</taxon>
        <taxon>Malpighiales</taxon>
        <taxon>Erythroxylaceae</taxon>
        <taxon>Erythroxylum</taxon>
    </lineage>
</organism>
<dbReference type="InterPro" id="IPR011990">
    <property type="entry name" value="TPR-like_helical_dom_sf"/>
</dbReference>
<dbReference type="AlphaFoldDB" id="A0AAV8U057"/>
<dbReference type="PANTHER" id="PTHR47926">
    <property type="entry name" value="PENTATRICOPEPTIDE REPEAT-CONTAINING PROTEIN"/>
    <property type="match status" value="1"/>
</dbReference>
<accession>A0AAV8U057</accession>
<dbReference type="Gene3D" id="1.25.40.10">
    <property type="entry name" value="Tetratricopeptide repeat domain"/>
    <property type="match status" value="4"/>
</dbReference>
<reference evidence="4 5" key="1">
    <citation type="submission" date="2021-09" db="EMBL/GenBank/DDBJ databases">
        <title>Genomic insights and catalytic innovation underlie evolution of tropane alkaloids biosynthesis.</title>
        <authorList>
            <person name="Wang Y.-J."/>
            <person name="Tian T."/>
            <person name="Huang J.-P."/>
            <person name="Huang S.-X."/>
        </authorList>
    </citation>
    <scope>NUCLEOTIDE SEQUENCE [LARGE SCALE GENOMIC DNA]</scope>
    <source>
        <strain evidence="4">KIB-2018</strain>
        <tissue evidence="4">Leaf</tissue>
    </source>
</reference>
<evidence type="ECO:0000256" key="3">
    <source>
        <dbReference type="PROSITE-ProRule" id="PRU00708"/>
    </source>
</evidence>
<evidence type="ECO:0000256" key="1">
    <source>
        <dbReference type="ARBA" id="ARBA00006643"/>
    </source>
</evidence>
<proteinExistence type="inferred from homology"/>
<keyword evidence="5" id="KW-1185">Reference proteome</keyword>
<gene>
    <name evidence="4" type="ORF">K2173_026856</name>
</gene>
<evidence type="ECO:0000313" key="5">
    <source>
        <dbReference type="Proteomes" id="UP001159364"/>
    </source>
</evidence>
<sequence length="611" mass="69297">MPQQLLKFLGSCKTANHLKQAHLQILVNGLQGHNFILPKLITVYSDFHSHNHAFQIFQKLENPNVVSYNTMIKCFIGKTHKHALLVYDQMKASRIAPNGFTYTLLLRCFEDVKDGTVVHCEIVKLGFGSSLFVSNTLLDFYASSGWNLRCALRMFEEMPKRDVVSWNTMIRAYMANGDTDLAIKLFDFMPERNIVSWNSIVSGSIKAGNMRLARFFFDKMLIRNEISWNSMILGYVKAGDVEKARYIFDQMPEKTVVSWTALITGYTNVGDLEFANYLFEKMPTKTVVTWNAMIAGCVQNHLFDQAFHIFHQMLTDGKCRPDQSTLISLLSACSHLGSLEHGKWIDSYMKKNNFELSNPIGNAMIDMYAKCGDVKNAKTVFNKMVNKCVITWTVIITGLAMNGHSKEALDIFNRMCLEGEKPDGIIFIAILSACTHGGFVEEGTRVFDQMVNLFHIEPQIEHYGCMVDLLGRSGRLEEAITFIQSMHLEPNAVIWASLLGSCKVHGNVDLFETVTRKILNNESPNPNYLTLISNMNASIGHWEQSSGLWMLMMQQRIEKLPGCSLIQIGQKVHEFMAKDTRHWQSKEIYVALCALNGQLKQICGNYEGCIF</sequence>
<feature type="repeat" description="PPR" evidence="3">
    <location>
        <begin position="224"/>
        <end position="258"/>
    </location>
</feature>
<name>A0AAV8U057_9ROSI</name>
<dbReference type="InterPro" id="IPR002885">
    <property type="entry name" value="PPR_rpt"/>
</dbReference>
<dbReference type="PROSITE" id="PS51375">
    <property type="entry name" value="PPR"/>
    <property type="match status" value="4"/>
</dbReference>
<dbReference type="InterPro" id="IPR046848">
    <property type="entry name" value="E_motif"/>
</dbReference>
<feature type="repeat" description="PPR" evidence="3">
    <location>
        <begin position="162"/>
        <end position="196"/>
    </location>
</feature>
<keyword evidence="2" id="KW-0677">Repeat</keyword>
<dbReference type="Pfam" id="PF20431">
    <property type="entry name" value="E_motif"/>
    <property type="match status" value="1"/>
</dbReference>
<feature type="repeat" description="PPR" evidence="3">
    <location>
        <begin position="388"/>
        <end position="422"/>
    </location>
</feature>